<comment type="caution">
    <text evidence="5">The sequence shown here is derived from an EMBL/GenBank/DDBJ whole genome shotgun (WGS) entry which is preliminary data.</text>
</comment>
<dbReference type="GO" id="GO:0008839">
    <property type="term" value="F:4-hydroxy-tetrahydrodipicolinate reductase"/>
    <property type="evidence" value="ECO:0007669"/>
    <property type="project" value="InterPro"/>
</dbReference>
<reference evidence="5" key="1">
    <citation type="submission" date="2020-11" db="EMBL/GenBank/DDBJ databases">
        <title>Halonatronomonas betainensis gen. nov., sp. nov. a novel haloalkaliphilic representative of the family Halanaerobiacae capable of betaine degradation.</title>
        <authorList>
            <person name="Boltyanskaya Y."/>
            <person name="Kevbrin V."/>
            <person name="Detkova E."/>
            <person name="Grouzdev D.S."/>
            <person name="Koziaeva V."/>
            <person name="Zhilina T."/>
        </authorList>
    </citation>
    <scope>NUCLEOTIDE SEQUENCE</scope>
    <source>
        <strain evidence="5">Z-7014</strain>
    </source>
</reference>
<dbReference type="EMBL" id="JADPIE010000008">
    <property type="protein sequence ID" value="MBF8437887.1"/>
    <property type="molecule type" value="Genomic_DNA"/>
</dbReference>
<organism evidence="5 6">
    <name type="scientific">Halonatronomonas betaini</name>
    <dbReference type="NCBI Taxonomy" id="2778430"/>
    <lineage>
        <taxon>Bacteria</taxon>
        <taxon>Bacillati</taxon>
        <taxon>Bacillota</taxon>
        <taxon>Clostridia</taxon>
        <taxon>Halanaerobiales</taxon>
        <taxon>Halarsenatibacteraceae</taxon>
        <taxon>Halonatronomonas</taxon>
    </lineage>
</organism>
<keyword evidence="2" id="KW-0560">Oxidoreductase</keyword>
<sequence>MENIKVGLWGLGSMGGGMGRILAKKDGVELAAGIDLDPNKIGKDLGDVLGIEKLGVKVSDDAEDILDDSLDLVILATSSFLKDVAPQIKLLLNKGINVISIAEEMAFPEAQDPDLADELDELARENGVSLLGTGINPGFVLDLMIIALSGVCSEVERIEASRINDLSPFGPTVMKTQGVGTTVEEFEEGLKSGKIVGHIGFKESIYMIAKRLGIKLDEVKETREPIVSNTYRETEHVKVEEGMVAGCKHIAKGYSDGKEVIVLNHPQQIHPEKEGVETGDYIKIIGDPGVDMAITPEIAGGTGTMAVAVNMIPHLINAEPGLHTMADLPVPGAILANMGNLLK</sequence>
<evidence type="ECO:0000313" key="5">
    <source>
        <dbReference type="EMBL" id="MBF8437887.1"/>
    </source>
</evidence>
<dbReference type="Pfam" id="PF01113">
    <property type="entry name" value="DapB_N"/>
    <property type="match status" value="1"/>
</dbReference>
<evidence type="ECO:0000259" key="4">
    <source>
        <dbReference type="Pfam" id="PF19328"/>
    </source>
</evidence>
<dbReference type="Pfam" id="PF19328">
    <property type="entry name" value="DAP_DH_C"/>
    <property type="match status" value="1"/>
</dbReference>
<dbReference type="GO" id="GO:0009089">
    <property type="term" value="P:lysine biosynthetic process via diaminopimelate"/>
    <property type="evidence" value="ECO:0007669"/>
    <property type="project" value="InterPro"/>
</dbReference>
<accession>A0A931ARZ6</accession>
<gene>
    <name evidence="5" type="ORF">I0Q91_12395</name>
</gene>
<feature type="domain" description="Dihydrodipicolinate reductase N-terminal" evidence="3">
    <location>
        <begin position="4"/>
        <end position="78"/>
    </location>
</feature>
<dbReference type="NCBIfam" id="NF040740">
    <property type="entry name" value="ornith_Ord"/>
    <property type="match status" value="1"/>
</dbReference>
<dbReference type="CDD" id="cd24146">
    <property type="entry name" value="nat-AmDH_N_like"/>
    <property type="match status" value="1"/>
</dbReference>
<dbReference type="InterPro" id="IPR045760">
    <property type="entry name" value="DAP_DH_C"/>
</dbReference>
<evidence type="ECO:0000256" key="2">
    <source>
        <dbReference type="ARBA" id="ARBA00023002"/>
    </source>
</evidence>
<dbReference type="AlphaFoldDB" id="A0A931ARZ6"/>
<evidence type="ECO:0000313" key="6">
    <source>
        <dbReference type="Proteomes" id="UP000621436"/>
    </source>
</evidence>
<dbReference type="RefSeq" id="WP_270454936.1">
    <property type="nucleotide sequence ID" value="NZ_JADPIE010000008.1"/>
</dbReference>
<feature type="domain" description="2,4-diaminopentanoate dehydrogenase C-terminal" evidence="4">
    <location>
        <begin position="139"/>
        <end position="341"/>
    </location>
</feature>
<dbReference type="SUPFAM" id="SSF51735">
    <property type="entry name" value="NAD(P)-binding Rossmann-fold domains"/>
    <property type="match status" value="1"/>
</dbReference>
<dbReference type="Gene3D" id="3.40.50.720">
    <property type="entry name" value="NAD(P)-binding Rossmann-like Domain"/>
    <property type="match status" value="1"/>
</dbReference>
<dbReference type="InterPro" id="IPR036291">
    <property type="entry name" value="NAD(P)-bd_dom_sf"/>
</dbReference>
<proteinExistence type="predicted"/>
<keyword evidence="1" id="KW-0521">NADP</keyword>
<dbReference type="InterPro" id="IPR000846">
    <property type="entry name" value="DapB_N"/>
</dbReference>
<evidence type="ECO:0000256" key="1">
    <source>
        <dbReference type="ARBA" id="ARBA00022857"/>
    </source>
</evidence>
<protein>
    <submittedName>
        <fullName evidence="5">NADP-binding protein</fullName>
    </submittedName>
</protein>
<keyword evidence="6" id="KW-1185">Reference proteome</keyword>
<evidence type="ECO:0000259" key="3">
    <source>
        <dbReference type="Pfam" id="PF01113"/>
    </source>
</evidence>
<name>A0A931ARZ6_9FIRM</name>
<dbReference type="Proteomes" id="UP000621436">
    <property type="component" value="Unassembled WGS sequence"/>
</dbReference>